<dbReference type="CDD" id="cd05243">
    <property type="entry name" value="SDR_a5"/>
    <property type="match status" value="1"/>
</dbReference>
<evidence type="ECO:0000259" key="2">
    <source>
        <dbReference type="Pfam" id="PF13460"/>
    </source>
</evidence>
<name>A0AAI9E805_9PEZI</name>
<evidence type="ECO:0000313" key="3">
    <source>
        <dbReference type="EMBL" id="CAK3862011.1"/>
    </source>
</evidence>
<accession>A0AAI9E805</accession>
<sequence length="252" mass="27060">MAAATTLVFGGSGKVARHLTKQLAAQGHKVYSIIRNPDQEPDIKSLGGQAIVQSIEDSSVDDMAATIKNANPSTVIWAAGAGGGNPERTRAVDNEGAIRSMDATAKAGVTKRYIIISAVDVRDREKRPEPEWYDDGDRERSNKVWGAIGPYMVAKLAADRSLVTENNRRGLEYTIVRPGGLSQDPAKGRIAAGKVHLNTTISREDVASVVIECMKNEGTKGLAIDCVGGDTPIRDAIEAVVKERVDTFEGRY</sequence>
<evidence type="ECO:0000313" key="4">
    <source>
        <dbReference type="Proteomes" id="UP001296104"/>
    </source>
</evidence>
<dbReference type="PANTHER" id="PTHR15020:SF50">
    <property type="entry name" value="UPF0659 PROTEIN YMR090W"/>
    <property type="match status" value="1"/>
</dbReference>
<reference evidence="3" key="1">
    <citation type="submission" date="2023-11" db="EMBL/GenBank/DDBJ databases">
        <authorList>
            <person name="Alioto T."/>
            <person name="Alioto T."/>
            <person name="Gomez Garrido J."/>
        </authorList>
    </citation>
    <scope>NUCLEOTIDE SEQUENCE</scope>
</reference>
<dbReference type="SUPFAM" id="SSF51735">
    <property type="entry name" value="NAD(P)-binding Rossmann-fold domains"/>
    <property type="match status" value="1"/>
</dbReference>
<keyword evidence="4" id="KW-1185">Reference proteome</keyword>
<comment type="similarity">
    <text evidence="1">Belongs to the avfA family.</text>
</comment>
<dbReference type="EMBL" id="CAVMBE010000007">
    <property type="protein sequence ID" value="CAK3862011.1"/>
    <property type="molecule type" value="Genomic_DNA"/>
</dbReference>
<feature type="domain" description="NAD(P)-binding" evidence="2">
    <location>
        <begin position="10"/>
        <end position="216"/>
    </location>
</feature>
<protein>
    <recommendedName>
        <fullName evidence="2">NAD(P)-binding domain-containing protein</fullName>
    </recommendedName>
</protein>
<dbReference type="Gene3D" id="3.40.50.720">
    <property type="entry name" value="NAD(P)-binding Rossmann-like Domain"/>
    <property type="match status" value="1"/>
</dbReference>
<dbReference type="AlphaFoldDB" id="A0AAI9E805"/>
<organism evidence="3 4">
    <name type="scientific">Lecanosticta acicola</name>
    <dbReference type="NCBI Taxonomy" id="111012"/>
    <lineage>
        <taxon>Eukaryota</taxon>
        <taxon>Fungi</taxon>
        <taxon>Dikarya</taxon>
        <taxon>Ascomycota</taxon>
        <taxon>Pezizomycotina</taxon>
        <taxon>Dothideomycetes</taxon>
        <taxon>Dothideomycetidae</taxon>
        <taxon>Mycosphaerellales</taxon>
        <taxon>Mycosphaerellaceae</taxon>
        <taxon>Lecanosticta</taxon>
    </lineage>
</organism>
<dbReference type="PANTHER" id="PTHR15020">
    <property type="entry name" value="FLAVIN REDUCTASE-RELATED"/>
    <property type="match status" value="1"/>
</dbReference>
<dbReference type="Pfam" id="PF13460">
    <property type="entry name" value="NAD_binding_10"/>
    <property type="match status" value="1"/>
</dbReference>
<dbReference type="Proteomes" id="UP001296104">
    <property type="component" value="Unassembled WGS sequence"/>
</dbReference>
<dbReference type="InterPro" id="IPR036291">
    <property type="entry name" value="NAD(P)-bd_dom_sf"/>
</dbReference>
<gene>
    <name evidence="3" type="ORF">LECACI_7A001835</name>
</gene>
<evidence type="ECO:0000256" key="1">
    <source>
        <dbReference type="ARBA" id="ARBA00038376"/>
    </source>
</evidence>
<proteinExistence type="inferred from homology"/>
<dbReference type="InterPro" id="IPR016040">
    <property type="entry name" value="NAD(P)-bd_dom"/>
</dbReference>
<comment type="caution">
    <text evidence="3">The sequence shown here is derived from an EMBL/GenBank/DDBJ whole genome shotgun (WGS) entry which is preliminary data.</text>
</comment>